<sequence>MQKHQEIDGNILSYLKFQTPKENRGNIIIFFLIFLDLLGILPLLSEPFSYGYFLAGIIPIIFIHLWAIIYIFDPYKYEHSYYLFFGVYGIINTYVYFLLIQKLLDAHIIEGNHTIIFVIGFILFLALIIAMQFANMKMFKTGTYKKLQEKGNNIQISPIIAASGIGYIISQLIITFIYDYSLRMLIYVFLFGLLSILTAYFSTYVHRYFYIKKHKEVVKQVYPEFGLPKLKRNQKYL</sequence>
<dbReference type="Proteomes" id="UP000215137">
    <property type="component" value="Chromosome"/>
</dbReference>
<feature type="transmembrane region" description="Helical" evidence="1">
    <location>
        <begin position="25"/>
        <end position="44"/>
    </location>
</feature>
<gene>
    <name evidence="2" type="ORF">CKF48_07480</name>
</gene>
<dbReference type="RefSeq" id="WP_095370757.1">
    <property type="nucleotide sequence ID" value="NZ_CP022983.1"/>
</dbReference>
<proteinExistence type="predicted"/>
<feature type="transmembrane region" description="Helical" evidence="1">
    <location>
        <begin position="50"/>
        <end position="72"/>
    </location>
</feature>
<dbReference type="KEGG" id="bko:CKF48_07480"/>
<dbReference type="OrthoDB" id="2860003at2"/>
<keyword evidence="1" id="KW-1133">Transmembrane helix</keyword>
<keyword evidence="1" id="KW-0812">Transmembrane</keyword>
<protein>
    <submittedName>
        <fullName evidence="2">Uncharacterized protein</fullName>
    </submittedName>
</protein>
<name>A0A248TGD8_9BACI</name>
<accession>A0A248TGD8</accession>
<dbReference type="AlphaFoldDB" id="A0A248TGD8"/>
<feature type="transmembrane region" description="Helical" evidence="1">
    <location>
        <begin position="156"/>
        <end position="178"/>
    </location>
</feature>
<evidence type="ECO:0000313" key="3">
    <source>
        <dbReference type="Proteomes" id="UP000215137"/>
    </source>
</evidence>
<keyword evidence="3" id="KW-1185">Reference proteome</keyword>
<evidence type="ECO:0000256" key="1">
    <source>
        <dbReference type="SAM" id="Phobius"/>
    </source>
</evidence>
<feature type="transmembrane region" description="Helical" evidence="1">
    <location>
        <begin position="81"/>
        <end position="100"/>
    </location>
</feature>
<feature type="transmembrane region" description="Helical" evidence="1">
    <location>
        <begin position="184"/>
        <end position="205"/>
    </location>
</feature>
<keyword evidence="1" id="KW-0472">Membrane</keyword>
<organism evidence="2 3">
    <name type="scientific">Cytobacillus kochii</name>
    <dbReference type="NCBI Taxonomy" id="859143"/>
    <lineage>
        <taxon>Bacteria</taxon>
        <taxon>Bacillati</taxon>
        <taxon>Bacillota</taxon>
        <taxon>Bacilli</taxon>
        <taxon>Bacillales</taxon>
        <taxon>Bacillaceae</taxon>
        <taxon>Cytobacillus</taxon>
    </lineage>
</organism>
<dbReference type="EMBL" id="CP022983">
    <property type="protein sequence ID" value="ASV67182.1"/>
    <property type="molecule type" value="Genomic_DNA"/>
</dbReference>
<evidence type="ECO:0000313" key="2">
    <source>
        <dbReference type="EMBL" id="ASV67182.1"/>
    </source>
</evidence>
<reference evidence="2 3" key="1">
    <citation type="submission" date="2017-08" db="EMBL/GenBank/DDBJ databases">
        <title>Complete Genome Sequence of Bacillus kochii Oregon-R-modENCODE STRAIN BDGP4, isolated from Drosophila melanogaster gut.</title>
        <authorList>
            <person name="Wan K.H."/>
            <person name="Yu C."/>
            <person name="Park S."/>
            <person name="Hammonds A.S."/>
            <person name="Booth B.W."/>
            <person name="Celniker S.E."/>
        </authorList>
    </citation>
    <scope>NUCLEOTIDE SEQUENCE [LARGE SCALE GENOMIC DNA]</scope>
    <source>
        <strain evidence="2 3">BDGP4</strain>
    </source>
</reference>
<feature type="transmembrane region" description="Helical" evidence="1">
    <location>
        <begin position="115"/>
        <end position="135"/>
    </location>
</feature>